<feature type="transmembrane region" description="Helical" evidence="5">
    <location>
        <begin position="229"/>
        <end position="248"/>
    </location>
</feature>
<comment type="subcellular location">
    <subcellularLocation>
        <location evidence="1">Membrane</location>
        <topology evidence="1">Multi-pass membrane protein</topology>
    </subcellularLocation>
</comment>
<dbReference type="PANTHER" id="PTHR22950:SF494">
    <property type="entry name" value="GH04538P"/>
    <property type="match status" value="1"/>
</dbReference>
<reference evidence="8" key="1">
    <citation type="journal article" date="2015" name="Proc. Natl. Acad. Sci. U.S.A.">
        <title>Genome sequence of the Asian Tiger mosquito, Aedes albopictus, reveals insights into its biology, genetics, and evolution.</title>
        <authorList>
            <person name="Chen X.G."/>
            <person name="Jiang X."/>
            <person name="Gu J."/>
            <person name="Xu M."/>
            <person name="Wu Y."/>
            <person name="Deng Y."/>
            <person name="Zhang C."/>
            <person name="Bonizzoni M."/>
            <person name="Dermauw W."/>
            <person name="Vontas J."/>
            <person name="Armbruster P."/>
            <person name="Huang X."/>
            <person name="Yang Y."/>
            <person name="Zhang H."/>
            <person name="He W."/>
            <person name="Peng H."/>
            <person name="Liu Y."/>
            <person name="Wu K."/>
            <person name="Chen J."/>
            <person name="Lirakis M."/>
            <person name="Topalis P."/>
            <person name="Van Leeuwen T."/>
            <person name="Hall A.B."/>
            <person name="Jiang X."/>
            <person name="Thorpe C."/>
            <person name="Mueller R.L."/>
            <person name="Sun C."/>
            <person name="Waterhouse R.M."/>
            <person name="Yan G."/>
            <person name="Tu Z.J."/>
            <person name="Fang X."/>
            <person name="James A.A."/>
        </authorList>
    </citation>
    <scope>NUCLEOTIDE SEQUENCE [LARGE SCALE GENOMIC DNA]</scope>
    <source>
        <strain evidence="8">Foshan</strain>
    </source>
</reference>
<organism evidence="7 8">
    <name type="scientific">Aedes albopictus</name>
    <name type="common">Asian tiger mosquito</name>
    <name type="synonym">Stegomyia albopicta</name>
    <dbReference type="NCBI Taxonomy" id="7160"/>
    <lineage>
        <taxon>Eukaryota</taxon>
        <taxon>Metazoa</taxon>
        <taxon>Ecdysozoa</taxon>
        <taxon>Arthropoda</taxon>
        <taxon>Hexapoda</taxon>
        <taxon>Insecta</taxon>
        <taxon>Pterygota</taxon>
        <taxon>Neoptera</taxon>
        <taxon>Endopterygota</taxon>
        <taxon>Diptera</taxon>
        <taxon>Nematocera</taxon>
        <taxon>Culicoidea</taxon>
        <taxon>Culicidae</taxon>
        <taxon>Culicinae</taxon>
        <taxon>Aedini</taxon>
        <taxon>Aedes</taxon>
        <taxon>Stegomyia</taxon>
    </lineage>
</organism>
<keyword evidence="3 5" id="KW-1133">Transmembrane helix</keyword>
<feature type="domain" description="Amino acid transporter transmembrane" evidence="6">
    <location>
        <begin position="35"/>
        <end position="431"/>
    </location>
</feature>
<feature type="transmembrane region" description="Helical" evidence="5">
    <location>
        <begin position="62"/>
        <end position="83"/>
    </location>
</feature>
<feature type="transmembrane region" description="Helical" evidence="5">
    <location>
        <begin position="34"/>
        <end position="56"/>
    </location>
</feature>
<feature type="transmembrane region" description="Helical" evidence="5">
    <location>
        <begin position="413"/>
        <end position="438"/>
    </location>
</feature>
<proteinExistence type="predicted"/>
<evidence type="ECO:0000313" key="7">
    <source>
        <dbReference type="EnsemblMetazoa" id="AALFPA23_006591.P8607"/>
    </source>
</evidence>
<feature type="transmembrane region" description="Helical" evidence="5">
    <location>
        <begin position="161"/>
        <end position="178"/>
    </location>
</feature>
<dbReference type="InterPro" id="IPR013057">
    <property type="entry name" value="AA_transpt_TM"/>
</dbReference>
<keyword evidence="4 5" id="KW-0472">Membrane</keyword>
<dbReference type="RefSeq" id="XP_062716258.1">
    <property type="nucleotide sequence ID" value="XM_062860274.1"/>
</dbReference>
<evidence type="ECO:0000259" key="6">
    <source>
        <dbReference type="Pfam" id="PF01490"/>
    </source>
</evidence>
<keyword evidence="2 5" id="KW-0812">Transmembrane</keyword>
<keyword evidence="8" id="KW-1185">Reference proteome</keyword>
<evidence type="ECO:0000256" key="4">
    <source>
        <dbReference type="ARBA" id="ARBA00023136"/>
    </source>
</evidence>
<feature type="transmembrane region" description="Helical" evidence="5">
    <location>
        <begin position="346"/>
        <end position="366"/>
    </location>
</feature>
<name>A0ABM1Y7U2_AEDAL</name>
<evidence type="ECO:0000256" key="5">
    <source>
        <dbReference type="SAM" id="Phobius"/>
    </source>
</evidence>
<dbReference type="GeneID" id="109422330"/>
<feature type="transmembrane region" description="Helical" evidence="5">
    <location>
        <begin position="185"/>
        <end position="209"/>
    </location>
</feature>
<sequence length="439" mass="48966">MASTQNRSSFETAKNDDEYNPFERRQIRKANSSIGTLIHMVKGSLGTGILAMPFAFKTGGLVFGILGTVLVALIYTHCVHLLVGTSQKACRRSRIPVLGFAETAENVFANGPHGIRKFAGFAKAYIDYMLLVISYFSVCVYLVFISTTLRDVINYELKIDWSVRIYILLTTCVVAFITQVRELKYLVPFSLLANSSIIVVFIITLYYIFKEPLALSNRKLWPELSNLPSFFGTAVYAIEGIGIVLPVENKMKQPQHFLQTFGVVNFAICFITIMYNIVGFFGYATYGEITKGSVTLNLPNEELLAKSTQILAAVAILLTLGLYYYVPMEILWKKISHRIPERRHNLAQIGIRLGIVVAMMGLALTVPQLEPFIGFVGSIGSATLALLTPIVLDTVYRWPAGYGCMKWRLLKNIVLGTFGLFILAVGTYFSLMDIVAIYE</sequence>
<dbReference type="PANTHER" id="PTHR22950">
    <property type="entry name" value="AMINO ACID TRANSPORTER"/>
    <property type="match status" value="1"/>
</dbReference>
<dbReference type="Pfam" id="PF01490">
    <property type="entry name" value="Aa_trans"/>
    <property type="match status" value="1"/>
</dbReference>
<evidence type="ECO:0000256" key="2">
    <source>
        <dbReference type="ARBA" id="ARBA00022692"/>
    </source>
</evidence>
<dbReference type="EnsemblMetazoa" id="AALFPA23_006591.R8607">
    <property type="protein sequence ID" value="AALFPA23_006591.P8607"/>
    <property type="gene ID" value="AALFPA23_006591"/>
</dbReference>
<reference evidence="7" key="2">
    <citation type="submission" date="2025-05" db="UniProtKB">
        <authorList>
            <consortium name="EnsemblMetazoa"/>
        </authorList>
    </citation>
    <scope>IDENTIFICATION</scope>
    <source>
        <strain evidence="7">Foshan</strain>
    </source>
</reference>
<evidence type="ECO:0000256" key="3">
    <source>
        <dbReference type="ARBA" id="ARBA00022989"/>
    </source>
</evidence>
<dbReference type="Proteomes" id="UP000069940">
    <property type="component" value="Unassembled WGS sequence"/>
</dbReference>
<evidence type="ECO:0000256" key="1">
    <source>
        <dbReference type="ARBA" id="ARBA00004141"/>
    </source>
</evidence>
<feature type="transmembrane region" description="Helical" evidence="5">
    <location>
        <begin position="372"/>
        <end position="392"/>
    </location>
</feature>
<accession>A0ABM1Y7U2</accession>
<protein>
    <recommendedName>
        <fullName evidence="6">Amino acid transporter transmembrane domain-containing protein</fullName>
    </recommendedName>
</protein>
<feature type="transmembrane region" description="Helical" evidence="5">
    <location>
        <begin position="303"/>
        <end position="326"/>
    </location>
</feature>
<feature type="transmembrane region" description="Helical" evidence="5">
    <location>
        <begin position="125"/>
        <end position="149"/>
    </location>
</feature>
<feature type="transmembrane region" description="Helical" evidence="5">
    <location>
        <begin position="260"/>
        <end position="283"/>
    </location>
</feature>
<evidence type="ECO:0000313" key="8">
    <source>
        <dbReference type="Proteomes" id="UP000069940"/>
    </source>
</evidence>